<dbReference type="GO" id="GO:0008137">
    <property type="term" value="F:NADH dehydrogenase (ubiquinone) activity"/>
    <property type="evidence" value="ECO:0007669"/>
    <property type="project" value="InterPro"/>
</dbReference>
<reference evidence="2 4" key="1">
    <citation type="submission" date="2019-11" db="EMBL/GenBank/DDBJ databases">
        <title>Eggerthellaceae novel genus isolated from the rectal contents of marmort.</title>
        <authorList>
            <person name="Zhang G."/>
        </authorList>
    </citation>
    <scope>NUCLEOTIDE SEQUENCE [LARGE SCALE GENOMIC DNA]</scope>
    <source>
        <strain evidence="4">zg-886</strain>
        <strain evidence="2">Zg-886</strain>
    </source>
</reference>
<dbReference type="AlphaFoldDB" id="A0A9E6STP4"/>
<protein>
    <submittedName>
        <fullName evidence="3">NADH-quinone oxidoreductase subunit C</fullName>
        <ecNumber evidence="3">1.6.5.11</ecNumber>
    </submittedName>
</protein>
<dbReference type="SUPFAM" id="SSF143243">
    <property type="entry name" value="Nqo5-like"/>
    <property type="match status" value="1"/>
</dbReference>
<dbReference type="KEGG" id="ebz:J7S26_04385"/>
<dbReference type="EC" id="1.6.5.11" evidence="3"/>
<organism evidence="3 5">
    <name type="scientific">Xiamenia xianingshaonis</name>
    <dbReference type="NCBI Taxonomy" id="2682776"/>
    <lineage>
        <taxon>Bacteria</taxon>
        <taxon>Bacillati</taxon>
        <taxon>Actinomycetota</taxon>
        <taxon>Coriobacteriia</taxon>
        <taxon>Eggerthellales</taxon>
        <taxon>Eggerthellaceae</taxon>
        <taxon>Xiamenia</taxon>
    </lineage>
</organism>
<keyword evidence="4" id="KW-1185">Reference proteome</keyword>
<dbReference type="RefSeq" id="WP_166338831.1">
    <property type="nucleotide sequence ID" value="NZ_CP072829.1"/>
</dbReference>
<dbReference type="Gene3D" id="3.30.460.80">
    <property type="entry name" value="NADH:ubiquinone oxidoreductase, 30kDa subunit"/>
    <property type="match status" value="1"/>
</dbReference>
<name>A0A9E6STP4_9ACTN</name>
<evidence type="ECO:0000313" key="5">
    <source>
        <dbReference type="Proteomes" id="UP000671910"/>
    </source>
</evidence>
<dbReference type="EMBL" id="WPCR01000003">
    <property type="protein sequence ID" value="NHM13782.1"/>
    <property type="molecule type" value="Genomic_DNA"/>
</dbReference>
<dbReference type="Proteomes" id="UP000636394">
    <property type="component" value="Unassembled WGS sequence"/>
</dbReference>
<accession>A0A9E6STP4</accession>
<evidence type="ECO:0000313" key="3">
    <source>
        <dbReference type="EMBL" id="QTU83646.1"/>
    </source>
</evidence>
<evidence type="ECO:0000313" key="2">
    <source>
        <dbReference type="EMBL" id="NHM13782.1"/>
    </source>
</evidence>
<proteinExistence type="predicted"/>
<sequence length="235" mass="24619">MSAFTQTFAPISIADIPAMAADRKASGWRFVQVLAVNTENGIDLVYSFMKDGALENFKVEGVTKDDVVPSITGEFLAAFVFENEAHDLFGVNIKDIAIDFGGNFYALSQKEPMTVISPAQLAAREKAKKLAAAKAAKEAKAAAGEGVSEASESSKAADMEAKLAAMDPEKAAKVRAAMEAKAKKEAAAKQAEKDAAMEAKLAAMDPEKAAKVRAAMEAKARKAAAQAADDAKGGE</sequence>
<gene>
    <name evidence="2" type="ORF">GMI68_03165</name>
    <name evidence="3" type="ORF">J7S26_04385</name>
</gene>
<dbReference type="Proteomes" id="UP000671910">
    <property type="component" value="Chromosome"/>
</dbReference>
<dbReference type="EMBL" id="CP072829">
    <property type="protein sequence ID" value="QTU83646.1"/>
    <property type="molecule type" value="Genomic_DNA"/>
</dbReference>
<dbReference type="InterPro" id="IPR001268">
    <property type="entry name" value="NADH_UbQ_OxRdtase_30kDa_su"/>
</dbReference>
<feature type="domain" description="NADH:ubiquinone oxidoreductase 30kDa subunit" evidence="1">
    <location>
        <begin position="22"/>
        <end position="95"/>
    </location>
</feature>
<evidence type="ECO:0000313" key="4">
    <source>
        <dbReference type="Proteomes" id="UP000636394"/>
    </source>
</evidence>
<keyword evidence="3" id="KW-0560">Oxidoreductase</keyword>
<dbReference type="GO" id="GO:0016491">
    <property type="term" value="F:oxidoreductase activity"/>
    <property type="evidence" value="ECO:0007669"/>
    <property type="project" value="UniProtKB-KW"/>
</dbReference>
<evidence type="ECO:0000259" key="1">
    <source>
        <dbReference type="Pfam" id="PF00329"/>
    </source>
</evidence>
<reference evidence="3" key="2">
    <citation type="submission" date="2021-04" db="EMBL/GenBank/DDBJ databases">
        <title>Novel species in family Eggerthellaceae.</title>
        <authorList>
            <person name="Zhang G."/>
        </authorList>
    </citation>
    <scope>NUCLEOTIDE SEQUENCE</scope>
    <source>
        <strain evidence="3">Zg-886</strain>
    </source>
</reference>
<dbReference type="Pfam" id="PF00329">
    <property type="entry name" value="Complex1_30kDa"/>
    <property type="match status" value="1"/>
</dbReference>
<dbReference type="InterPro" id="IPR037232">
    <property type="entry name" value="NADH_quin_OxRdtase_su_C/D-like"/>
</dbReference>